<dbReference type="PaxDb" id="1123384-AJ81_09885"/>
<dbReference type="Proteomes" id="UP000077469">
    <property type="component" value="Chromosome"/>
</dbReference>
<dbReference type="NCBIfam" id="NF000908">
    <property type="entry name" value="PRK00089.1"/>
    <property type="match status" value="1"/>
</dbReference>
<dbReference type="CDD" id="cd04163">
    <property type="entry name" value="Era"/>
    <property type="match status" value="1"/>
</dbReference>
<dbReference type="KEGG" id="phy:AJ81_09885"/>
<feature type="binding site" evidence="7">
    <location>
        <begin position="10"/>
        <end position="17"/>
    </location>
    <ligand>
        <name>GTP</name>
        <dbReference type="ChEBI" id="CHEBI:37565"/>
    </ligand>
</feature>
<feature type="region of interest" description="G4" evidence="8">
    <location>
        <begin position="119"/>
        <end position="122"/>
    </location>
</feature>
<dbReference type="NCBIfam" id="TIGR00231">
    <property type="entry name" value="small_GTP"/>
    <property type="match status" value="1"/>
</dbReference>
<evidence type="ECO:0000259" key="11">
    <source>
        <dbReference type="PROSITE" id="PS51713"/>
    </source>
</evidence>
<dbReference type="Gene3D" id="3.40.50.300">
    <property type="entry name" value="P-loop containing nucleotide triphosphate hydrolases"/>
    <property type="match status" value="1"/>
</dbReference>
<dbReference type="GO" id="GO:0005886">
    <property type="term" value="C:plasma membrane"/>
    <property type="evidence" value="ECO:0007669"/>
    <property type="project" value="UniProtKB-SubCell"/>
</dbReference>
<evidence type="ECO:0000256" key="4">
    <source>
        <dbReference type="ARBA" id="ARBA00022741"/>
    </source>
</evidence>
<evidence type="ECO:0000256" key="3">
    <source>
        <dbReference type="ARBA" id="ARBA00022519"/>
    </source>
</evidence>
<name>A0A0X1KTC0_9THEM</name>
<dbReference type="GO" id="GO:0070181">
    <property type="term" value="F:small ribosomal subunit rRNA binding"/>
    <property type="evidence" value="ECO:0007669"/>
    <property type="project" value="UniProtKB-UniRule"/>
</dbReference>
<keyword evidence="7" id="KW-1003">Cell membrane</keyword>
<sequence>MKSGFVTLVGRPNVGKSSLINSFVGRKVLIVTEKPQTTRNRIRCVYTDSEHQIIFIDTPGIHKPMHRLGHFMVEAAIQAMKGVDLILFVVDATKGLGEPEERIVELLRASKNRTFLVINKIDLAEDYHRWAELAKEKYEFEKVFFTSVVKNEGIAELFEAVKSAMPDGPMYFPPDTVTDRPLSFQFAEIIREKVLLLTRDEVPHCVAVIVDEITERENGVMYVAATIYVERDSQKGILIGKDGRMIKQIGTLARLEMEQITAKKIYLDLHVKVKKNWRDKDFIILNEIGMKDDLR</sequence>
<keyword evidence="7" id="KW-0699">rRNA-binding</keyword>
<accession>A0A0X1KTC0</accession>
<dbReference type="InterPro" id="IPR005225">
    <property type="entry name" value="Small_GTP-bd"/>
</dbReference>
<dbReference type="OrthoDB" id="9805918at2"/>
<keyword evidence="3" id="KW-0997">Cell inner membrane</keyword>
<dbReference type="Pfam" id="PF01926">
    <property type="entry name" value="MMR_HSR1"/>
    <property type="match status" value="1"/>
</dbReference>
<reference evidence="12 13" key="1">
    <citation type="submission" date="2014-01" db="EMBL/GenBank/DDBJ databases">
        <title>Genome sequencing of Thermotog hypogea.</title>
        <authorList>
            <person name="Zhang X."/>
            <person name="Alvare G."/>
            <person name="Fristensky B."/>
            <person name="Chen L."/>
            <person name="Suen T."/>
            <person name="Chen Q."/>
            <person name="Ma K."/>
        </authorList>
    </citation>
    <scope>NUCLEOTIDE SEQUENCE [LARGE SCALE GENOMIC DNA]</scope>
    <source>
        <strain evidence="12 13">DSM 11164</strain>
    </source>
</reference>
<dbReference type="PROSITE" id="PS50823">
    <property type="entry name" value="KH_TYPE_2"/>
    <property type="match status" value="1"/>
</dbReference>
<feature type="domain" description="KH type-2" evidence="10">
    <location>
        <begin position="198"/>
        <end position="275"/>
    </location>
</feature>
<dbReference type="GO" id="GO:0005525">
    <property type="term" value="F:GTP binding"/>
    <property type="evidence" value="ECO:0007669"/>
    <property type="project" value="UniProtKB-UniRule"/>
</dbReference>
<feature type="region of interest" description="G3" evidence="8">
    <location>
        <begin position="57"/>
        <end position="60"/>
    </location>
</feature>
<feature type="binding site" evidence="7">
    <location>
        <begin position="57"/>
        <end position="61"/>
    </location>
    <ligand>
        <name>GTP</name>
        <dbReference type="ChEBI" id="CHEBI:37565"/>
    </ligand>
</feature>
<comment type="similarity">
    <text evidence="1 7 8 9">Belongs to the TRAFAC class TrmE-Era-EngA-EngB-Septin-like GTPase superfamily. Era GTPase family.</text>
</comment>
<evidence type="ECO:0000256" key="1">
    <source>
        <dbReference type="ARBA" id="ARBA00007921"/>
    </source>
</evidence>
<dbReference type="InterPro" id="IPR009019">
    <property type="entry name" value="KH_sf_prok-type"/>
</dbReference>
<dbReference type="GO" id="GO:0043024">
    <property type="term" value="F:ribosomal small subunit binding"/>
    <property type="evidence" value="ECO:0007669"/>
    <property type="project" value="TreeGrafter"/>
</dbReference>
<keyword evidence="7" id="KW-0690">Ribosome biogenesis</keyword>
<dbReference type="Pfam" id="PF07650">
    <property type="entry name" value="KH_2"/>
    <property type="match status" value="1"/>
</dbReference>
<dbReference type="InterPro" id="IPR027417">
    <property type="entry name" value="P-loop_NTPase"/>
</dbReference>
<evidence type="ECO:0000256" key="8">
    <source>
        <dbReference type="PROSITE-ProRule" id="PRU01050"/>
    </source>
</evidence>
<keyword evidence="7" id="KW-0963">Cytoplasm</keyword>
<dbReference type="CDD" id="cd22534">
    <property type="entry name" value="KH-II_Era"/>
    <property type="match status" value="1"/>
</dbReference>
<evidence type="ECO:0000256" key="5">
    <source>
        <dbReference type="ARBA" id="ARBA00022884"/>
    </source>
</evidence>
<dbReference type="STRING" id="1123384.AJ81_09885"/>
<dbReference type="InterPro" id="IPR005662">
    <property type="entry name" value="GTPase_Era-like"/>
</dbReference>
<feature type="region of interest" description="G2" evidence="8">
    <location>
        <begin position="36"/>
        <end position="40"/>
    </location>
</feature>
<keyword evidence="4 7" id="KW-0547">Nucleotide-binding</keyword>
<comment type="subcellular location">
    <subcellularLocation>
        <location evidence="7">Cytoplasm</location>
    </subcellularLocation>
    <subcellularLocation>
        <location evidence="7">Cell membrane</location>
        <topology evidence="7">Peripheral membrane protein</topology>
    </subcellularLocation>
</comment>
<dbReference type="InterPro" id="IPR030388">
    <property type="entry name" value="G_ERA_dom"/>
</dbReference>
<keyword evidence="6 7" id="KW-0342">GTP-binding</keyword>
<evidence type="ECO:0000313" key="12">
    <source>
        <dbReference type="EMBL" id="AJC74436.1"/>
    </source>
</evidence>
<feature type="region of interest" description="G1" evidence="8">
    <location>
        <begin position="10"/>
        <end position="17"/>
    </location>
</feature>
<dbReference type="SUPFAM" id="SSF54814">
    <property type="entry name" value="Prokaryotic type KH domain (KH-domain type II)"/>
    <property type="match status" value="1"/>
</dbReference>
<dbReference type="PANTHER" id="PTHR42698">
    <property type="entry name" value="GTPASE ERA"/>
    <property type="match status" value="1"/>
</dbReference>
<feature type="binding site" evidence="7">
    <location>
        <begin position="119"/>
        <end position="122"/>
    </location>
    <ligand>
        <name>GTP</name>
        <dbReference type="ChEBI" id="CHEBI:37565"/>
    </ligand>
</feature>
<dbReference type="RefSeq" id="WP_096325191.1">
    <property type="nucleotide sequence ID" value="NC_022795.1"/>
</dbReference>
<evidence type="ECO:0000256" key="2">
    <source>
        <dbReference type="ARBA" id="ARBA00020484"/>
    </source>
</evidence>
<dbReference type="Gene3D" id="3.30.300.20">
    <property type="match status" value="1"/>
</dbReference>
<dbReference type="InterPro" id="IPR004044">
    <property type="entry name" value="KH_dom_type_2"/>
</dbReference>
<dbReference type="HAMAP" id="MF_00367">
    <property type="entry name" value="GTPase_Era"/>
    <property type="match status" value="1"/>
</dbReference>
<comment type="subunit">
    <text evidence="7">Monomer.</text>
</comment>
<proteinExistence type="inferred from homology"/>
<dbReference type="PRINTS" id="PR00326">
    <property type="entry name" value="GTP1OBG"/>
</dbReference>
<dbReference type="GO" id="GO:0003924">
    <property type="term" value="F:GTPase activity"/>
    <property type="evidence" value="ECO:0007669"/>
    <property type="project" value="UniProtKB-UniRule"/>
</dbReference>
<evidence type="ECO:0000256" key="9">
    <source>
        <dbReference type="RuleBase" id="RU003761"/>
    </source>
</evidence>
<dbReference type="GO" id="GO:0005829">
    <property type="term" value="C:cytosol"/>
    <property type="evidence" value="ECO:0007669"/>
    <property type="project" value="TreeGrafter"/>
</dbReference>
<feature type="domain" description="Era-type G" evidence="11">
    <location>
        <begin position="2"/>
        <end position="167"/>
    </location>
</feature>
<keyword evidence="13" id="KW-1185">Reference proteome</keyword>
<evidence type="ECO:0000259" key="10">
    <source>
        <dbReference type="PROSITE" id="PS50823"/>
    </source>
</evidence>
<organism evidence="12 13">
    <name type="scientific">Pseudothermotoga hypogea DSM 11164 = NBRC 106472</name>
    <dbReference type="NCBI Taxonomy" id="1123384"/>
    <lineage>
        <taxon>Bacteria</taxon>
        <taxon>Thermotogati</taxon>
        <taxon>Thermotogota</taxon>
        <taxon>Thermotogae</taxon>
        <taxon>Thermotogales</taxon>
        <taxon>Thermotogaceae</taxon>
        <taxon>Pseudothermotoga</taxon>
    </lineage>
</organism>
<dbReference type="PANTHER" id="PTHR42698:SF1">
    <property type="entry name" value="GTPASE ERA, MITOCHONDRIAL"/>
    <property type="match status" value="1"/>
</dbReference>
<dbReference type="AlphaFoldDB" id="A0A0X1KTC0"/>
<dbReference type="SUPFAM" id="SSF52540">
    <property type="entry name" value="P-loop containing nucleoside triphosphate hydrolases"/>
    <property type="match status" value="1"/>
</dbReference>
<dbReference type="InterPro" id="IPR006073">
    <property type="entry name" value="GTP-bd"/>
</dbReference>
<keyword evidence="5 7" id="KW-0694">RNA-binding</keyword>
<dbReference type="EMBL" id="CP007141">
    <property type="protein sequence ID" value="AJC74436.1"/>
    <property type="molecule type" value="Genomic_DNA"/>
</dbReference>
<evidence type="ECO:0000256" key="7">
    <source>
        <dbReference type="HAMAP-Rule" id="MF_00367"/>
    </source>
</evidence>
<evidence type="ECO:0000313" key="13">
    <source>
        <dbReference type="Proteomes" id="UP000077469"/>
    </source>
</evidence>
<keyword evidence="7" id="KW-0472">Membrane</keyword>
<dbReference type="PROSITE" id="PS51713">
    <property type="entry name" value="G_ERA"/>
    <property type="match status" value="1"/>
</dbReference>
<dbReference type="GO" id="GO:0000028">
    <property type="term" value="P:ribosomal small subunit assembly"/>
    <property type="evidence" value="ECO:0007669"/>
    <property type="project" value="TreeGrafter"/>
</dbReference>
<dbReference type="PATRIC" id="fig|1123384.7.peg.1984"/>
<dbReference type="NCBIfam" id="TIGR00436">
    <property type="entry name" value="era"/>
    <property type="match status" value="1"/>
</dbReference>
<feature type="region of interest" description="G5" evidence="8">
    <location>
        <begin position="146"/>
        <end position="148"/>
    </location>
</feature>
<evidence type="ECO:0000256" key="6">
    <source>
        <dbReference type="ARBA" id="ARBA00023134"/>
    </source>
</evidence>
<dbReference type="InterPro" id="IPR015946">
    <property type="entry name" value="KH_dom-like_a/b"/>
</dbReference>
<gene>
    <name evidence="7 12" type="primary">era</name>
    <name evidence="12" type="synonym">bex</name>
    <name evidence="12" type="synonym">rbaA</name>
    <name evidence="12" type="synonym">sdgE</name>
    <name evidence="12" type="synonym">yqfH</name>
    <name evidence="12" type="ORF">AJ81_09885</name>
</gene>
<comment type="function">
    <text evidence="7">An essential GTPase that binds both GDP and GTP, with rapid nucleotide exchange. Plays a role in 16S rRNA processing and 30S ribosomal subunit biogenesis and possibly also in cell cycle regulation and energy metabolism.</text>
</comment>
<protein>
    <recommendedName>
        <fullName evidence="2 7">GTPase Era</fullName>
    </recommendedName>
</protein>